<dbReference type="GO" id="GO:0000981">
    <property type="term" value="F:DNA-binding transcription factor activity, RNA polymerase II-specific"/>
    <property type="evidence" value="ECO:0007669"/>
    <property type="project" value="TreeGrafter"/>
</dbReference>
<dbReference type="GO" id="GO:0000977">
    <property type="term" value="F:RNA polymerase II transcription regulatory region sequence-specific DNA binding"/>
    <property type="evidence" value="ECO:0007669"/>
    <property type="project" value="TreeGrafter"/>
</dbReference>
<dbReference type="InterPro" id="IPR050717">
    <property type="entry name" value="C2H2-ZF_Transcription_Reg"/>
</dbReference>
<evidence type="ECO:0000256" key="8">
    <source>
        <dbReference type="SAM" id="Coils"/>
    </source>
</evidence>
<dbReference type="Gene3D" id="3.30.160.60">
    <property type="entry name" value="Classic Zinc Finger"/>
    <property type="match status" value="2"/>
</dbReference>
<gene>
    <name evidence="11" type="primary">si:dkeyp-68b7.7</name>
</gene>
<feature type="domain" description="C2H2-type" evidence="10">
    <location>
        <begin position="266"/>
        <end position="292"/>
    </location>
</feature>
<organism evidence="11">
    <name type="scientific">Cyprinus carpio</name>
    <name type="common">Common carp</name>
    <dbReference type="NCBI Taxonomy" id="7962"/>
    <lineage>
        <taxon>Eukaryota</taxon>
        <taxon>Metazoa</taxon>
        <taxon>Chordata</taxon>
        <taxon>Craniata</taxon>
        <taxon>Vertebrata</taxon>
        <taxon>Euteleostomi</taxon>
        <taxon>Actinopterygii</taxon>
        <taxon>Neopterygii</taxon>
        <taxon>Teleostei</taxon>
        <taxon>Ostariophysi</taxon>
        <taxon>Cypriniformes</taxon>
        <taxon>Cyprinidae</taxon>
        <taxon>Cyprininae</taxon>
        <taxon>Cyprinus</taxon>
    </lineage>
</organism>
<evidence type="ECO:0000256" key="3">
    <source>
        <dbReference type="ARBA" id="ARBA00022737"/>
    </source>
</evidence>
<evidence type="ECO:0000313" key="11">
    <source>
        <dbReference type="RefSeq" id="XP_018936173.1"/>
    </source>
</evidence>
<dbReference type="Proteomes" id="UP001155660">
    <property type="component" value="Chromosome A2"/>
</dbReference>
<dbReference type="OrthoDB" id="8815273at2759"/>
<keyword evidence="2" id="KW-0479">Metal-binding</keyword>
<dbReference type="GO" id="GO:0005634">
    <property type="term" value="C:nucleus"/>
    <property type="evidence" value="ECO:0007669"/>
    <property type="project" value="UniProtKB-SubCell"/>
</dbReference>
<evidence type="ECO:0000256" key="1">
    <source>
        <dbReference type="ARBA" id="ARBA00004123"/>
    </source>
</evidence>
<dbReference type="FunFam" id="3.30.160.60:FF:000478">
    <property type="entry name" value="Zinc finger protein 133"/>
    <property type="match status" value="1"/>
</dbReference>
<evidence type="ECO:0000256" key="9">
    <source>
        <dbReference type="SAM" id="MobiDB-lite"/>
    </source>
</evidence>
<keyword evidence="8" id="KW-0175">Coiled coil</keyword>
<keyword evidence="5" id="KW-0862">Zinc</keyword>
<feature type="region of interest" description="Disordered" evidence="9">
    <location>
        <begin position="136"/>
        <end position="158"/>
    </location>
</feature>
<dbReference type="PROSITE" id="PS00028">
    <property type="entry name" value="ZINC_FINGER_C2H2_1"/>
    <property type="match status" value="2"/>
</dbReference>
<feature type="compositionally biased region" description="Basic and acidic residues" evidence="9">
    <location>
        <begin position="136"/>
        <end position="147"/>
    </location>
</feature>
<comment type="subcellular location">
    <subcellularLocation>
        <location evidence="1">Nucleus</location>
    </subcellularLocation>
</comment>
<dbReference type="SUPFAM" id="SSF57667">
    <property type="entry name" value="beta-beta-alpha zinc fingers"/>
    <property type="match status" value="1"/>
</dbReference>
<evidence type="ECO:0000256" key="6">
    <source>
        <dbReference type="ARBA" id="ARBA00023242"/>
    </source>
</evidence>
<dbReference type="FunFam" id="3.30.160.60:FF:000912">
    <property type="entry name" value="Zinc finger protein 660"/>
    <property type="match status" value="1"/>
</dbReference>
<dbReference type="PROSITE" id="PS50157">
    <property type="entry name" value="ZINC_FINGER_C2H2_2"/>
    <property type="match status" value="2"/>
</dbReference>
<dbReference type="PANTHER" id="PTHR14196">
    <property type="entry name" value="ODD-SKIPPED - RELATED"/>
    <property type="match status" value="1"/>
</dbReference>
<evidence type="ECO:0000256" key="2">
    <source>
        <dbReference type="ARBA" id="ARBA00022723"/>
    </source>
</evidence>
<sequence>MSSLQAQISAIMEVLAKAAVAEISQLLEEDAAALHQEIRRKNEEIRGLKNRLLLTETRLQRATADRCSIGVQVQLTDTRVSAPSVDLSQETGLVTEEKPHYSHTLELKREDPVTCSAEPEEEELSGLEFEMKIEQVEESQNHRDDGNAHPWGSKALGDPEIRLRGSEQHSQTFPDPYVMLEEPTAPSSSALFAYSHQNESFGASGDVEYGLDPHSSSCLAKTLSQRPYQESHPQPKPFRCEECGKGFTQRTRLITHRRIHTGEKPFRCQLCGKTFSRQDNCLRHMRLHSGQR</sequence>
<keyword evidence="4 7" id="KW-0863">Zinc-finger</keyword>
<dbReference type="RefSeq" id="XP_018936173.1">
    <property type="nucleotide sequence ID" value="XM_019080628.2"/>
</dbReference>
<evidence type="ECO:0000256" key="4">
    <source>
        <dbReference type="ARBA" id="ARBA00022771"/>
    </source>
</evidence>
<accession>A0A9Q9V3U9</accession>
<dbReference type="InterPro" id="IPR013087">
    <property type="entry name" value="Znf_C2H2_type"/>
</dbReference>
<proteinExistence type="predicted"/>
<dbReference type="GeneID" id="109063585"/>
<feature type="coiled-coil region" evidence="8">
    <location>
        <begin position="24"/>
        <end position="65"/>
    </location>
</feature>
<dbReference type="GO" id="GO:0008270">
    <property type="term" value="F:zinc ion binding"/>
    <property type="evidence" value="ECO:0007669"/>
    <property type="project" value="UniProtKB-KW"/>
</dbReference>
<dbReference type="KEGG" id="ccar:109063585"/>
<dbReference type="Pfam" id="PF00096">
    <property type="entry name" value="zf-C2H2"/>
    <property type="match status" value="2"/>
</dbReference>
<keyword evidence="3" id="KW-0677">Repeat</keyword>
<dbReference type="SMART" id="SM00355">
    <property type="entry name" value="ZnF_C2H2"/>
    <property type="match status" value="2"/>
</dbReference>
<evidence type="ECO:0000256" key="7">
    <source>
        <dbReference type="PROSITE-ProRule" id="PRU00042"/>
    </source>
</evidence>
<keyword evidence="6" id="KW-0539">Nucleus</keyword>
<dbReference type="PANTHER" id="PTHR14196:SF12">
    <property type="entry name" value="ZINC FINGER PROTEIN 208-LIKE"/>
    <property type="match status" value="1"/>
</dbReference>
<protein>
    <submittedName>
        <fullName evidence="11">Zinc finger protein 79</fullName>
    </submittedName>
</protein>
<name>A0A9Q9V3U9_CYPCA</name>
<evidence type="ECO:0000256" key="5">
    <source>
        <dbReference type="ARBA" id="ARBA00022833"/>
    </source>
</evidence>
<evidence type="ECO:0000259" key="10">
    <source>
        <dbReference type="PROSITE" id="PS50157"/>
    </source>
</evidence>
<reference evidence="11" key="1">
    <citation type="submission" date="2025-08" db="UniProtKB">
        <authorList>
            <consortium name="RefSeq"/>
        </authorList>
    </citation>
    <scope>IDENTIFICATION</scope>
    <source>
        <tissue evidence="11">Muscle</tissue>
    </source>
</reference>
<dbReference type="InterPro" id="IPR036236">
    <property type="entry name" value="Znf_C2H2_sf"/>
</dbReference>
<dbReference type="AlphaFoldDB" id="A0A9Q9V3U9"/>
<feature type="domain" description="C2H2-type" evidence="10">
    <location>
        <begin position="238"/>
        <end position="265"/>
    </location>
</feature>